<accession>A0A495D1F5</accession>
<feature type="chain" id="PRO_5019714615" evidence="1">
    <location>
        <begin position="21"/>
        <end position="127"/>
    </location>
</feature>
<evidence type="ECO:0000313" key="2">
    <source>
        <dbReference type="EMBL" id="RKQ95317.1"/>
    </source>
</evidence>
<evidence type="ECO:0000313" key="3">
    <source>
        <dbReference type="Proteomes" id="UP000273675"/>
    </source>
</evidence>
<gene>
    <name evidence="2" type="ORF">C7435_3007</name>
</gene>
<sequence length="127" mass="13234">MKTVLVALASGVVLAASAMAQPGMPGEALADPGVDAEGYPVLPDMRAVLRQGNSAAALASAIAMVDDCAAPLVFDAAWQGDVYSISVQCTDHRGETSATVDYRVAPRSGDFAYLEPVAIRTHPEPRY</sequence>
<comment type="caution">
    <text evidence="2">The sequence shown here is derived from an EMBL/GenBank/DDBJ whole genome shotgun (WGS) entry which is preliminary data.</text>
</comment>
<evidence type="ECO:0000256" key="1">
    <source>
        <dbReference type="SAM" id="SignalP"/>
    </source>
</evidence>
<reference evidence="2 3" key="1">
    <citation type="submission" date="2018-10" db="EMBL/GenBank/DDBJ databases">
        <title>Genomic Encyclopedia of Type Strains, Phase IV (KMG-IV): sequencing the most valuable type-strain genomes for metagenomic binning, comparative biology and taxonomic classification.</title>
        <authorList>
            <person name="Goeker M."/>
        </authorList>
    </citation>
    <scope>NUCLEOTIDE SEQUENCE [LARGE SCALE GENOMIC DNA]</scope>
    <source>
        <strain evidence="2 3">DSM 4734</strain>
    </source>
</reference>
<dbReference type="AlphaFoldDB" id="A0A495D1F5"/>
<feature type="signal peptide" evidence="1">
    <location>
        <begin position="1"/>
        <end position="20"/>
    </location>
</feature>
<protein>
    <submittedName>
        <fullName evidence="2">Uncharacterized protein</fullName>
    </submittedName>
</protein>
<proteinExistence type="predicted"/>
<dbReference type="OrthoDB" id="9913926at2"/>
<dbReference type="EMBL" id="RBIM01000007">
    <property type="protein sequence ID" value="RKQ95317.1"/>
    <property type="molecule type" value="Genomic_DNA"/>
</dbReference>
<organism evidence="2 3">
    <name type="scientific">Maricaulis maris</name>
    <dbReference type="NCBI Taxonomy" id="74318"/>
    <lineage>
        <taxon>Bacteria</taxon>
        <taxon>Pseudomonadati</taxon>
        <taxon>Pseudomonadota</taxon>
        <taxon>Alphaproteobacteria</taxon>
        <taxon>Maricaulales</taxon>
        <taxon>Maricaulaceae</taxon>
        <taxon>Maricaulis</taxon>
    </lineage>
</organism>
<keyword evidence="1" id="KW-0732">Signal</keyword>
<dbReference type="Proteomes" id="UP000273675">
    <property type="component" value="Unassembled WGS sequence"/>
</dbReference>
<dbReference type="RefSeq" id="WP_147422721.1">
    <property type="nucleotide sequence ID" value="NZ_RBIM01000007.1"/>
</dbReference>
<name>A0A495D1F5_9PROT</name>